<dbReference type="Pfam" id="PF16179">
    <property type="entry name" value="RHD_dimer"/>
    <property type="match status" value="1"/>
</dbReference>
<dbReference type="GO" id="GO:0000978">
    <property type="term" value="F:RNA polymerase II cis-regulatory region sequence-specific DNA binding"/>
    <property type="evidence" value="ECO:0007669"/>
    <property type="project" value="TreeGrafter"/>
</dbReference>
<dbReference type="SUPFAM" id="SSF49417">
    <property type="entry name" value="p53-like transcription factors"/>
    <property type="match status" value="1"/>
</dbReference>
<evidence type="ECO:0000313" key="4">
    <source>
        <dbReference type="Proteomes" id="UP001219518"/>
    </source>
</evidence>
<keyword evidence="4" id="KW-1185">Reference proteome</keyword>
<dbReference type="PANTHER" id="PTHR24169">
    <property type="entry name" value="NUCLEAR FACTOR NF-KAPPA-B PROTEIN"/>
    <property type="match status" value="1"/>
</dbReference>
<proteinExistence type="predicted"/>
<feature type="domain" description="RHD" evidence="2">
    <location>
        <begin position="83"/>
        <end position="266"/>
    </location>
</feature>
<dbReference type="SUPFAM" id="SSF81296">
    <property type="entry name" value="E set domains"/>
    <property type="match status" value="1"/>
</dbReference>
<dbReference type="InterPro" id="IPR014756">
    <property type="entry name" value="Ig_E-set"/>
</dbReference>
<dbReference type="Proteomes" id="UP001219518">
    <property type="component" value="Unassembled WGS sequence"/>
</dbReference>
<reference evidence="3" key="1">
    <citation type="submission" date="2021-07" db="EMBL/GenBank/DDBJ databases">
        <authorList>
            <person name="Catto M.A."/>
            <person name="Jacobson A."/>
            <person name="Kennedy G."/>
            <person name="Labadie P."/>
            <person name="Hunt B.G."/>
            <person name="Srinivasan R."/>
        </authorList>
    </citation>
    <scope>NUCLEOTIDE SEQUENCE</scope>
    <source>
        <strain evidence="3">PL_HMW_Pooled</strain>
        <tissue evidence="3">Head</tissue>
    </source>
</reference>
<feature type="region of interest" description="Disordered" evidence="1">
    <location>
        <begin position="521"/>
        <end position="586"/>
    </location>
</feature>
<dbReference type="PROSITE" id="PS50254">
    <property type="entry name" value="REL_2"/>
    <property type="match status" value="1"/>
</dbReference>
<sequence>MPPPTDEHYYEPLRNLLNDVPSFPNHSANQNQYEPMDHLDFPMHNNELPPDLIDLVLGQQDQSTNSAFVQHNFQPEPQLVSPYGYPYKLVITTEPEKERRFRYRTEKNRGPLLGDGSTSGNKIYPSVELQLCAPCAPFINESIFVRCELYTHTSNENDPNPKLHVHEFEEEINVRAELGDNGYKAEFRNLIIFRSRKEEWKDILKKKKQKYIPPQQWFDELKDENIEKEISSMDPTRVKLCFEAYVKRAGDNTENILSKKTFSKIISTALPKIERMSLSRGSEDQSLWLIVDNVVPRSTTVRFFDDSDDSWCEDVSKGNLKIMHKHVLIFSIPRYGGVSRDETIEVNIKLIVGEGDEVSESTVEKFTYTSPRQFAVVPDYSPPICSSTIKELSHNVKDEEYVQAPNIAYEKVVNMWESKDPNRLQDIKAIFRAKGKKMGPLQAAALYGQYEYLKNLVDFIRQKLNMKWLINTEDDSRQAGLKFLLRKSVLAFFQTPLTIAIENGNKDCEILLRRAGARGAFEDHQKQKQGSPTLLTEKEEGAQDGIESGDEGEVEVQDSSTSSEEESDEDSEDCLTSSGESDVDVEDSCKLTMENSDVVQDECNSDKKGVVRKTCYYAEVVKDGEGSQIKEDQLELDDVKLADSLQNVKI</sequence>
<dbReference type="InterPro" id="IPR037059">
    <property type="entry name" value="RHD_DNA_bind_dom_sf"/>
</dbReference>
<dbReference type="InterPro" id="IPR008967">
    <property type="entry name" value="p53-like_TF_DNA-bd_sf"/>
</dbReference>
<dbReference type="EMBL" id="JAHWGI010001134">
    <property type="protein sequence ID" value="KAK3922926.1"/>
    <property type="molecule type" value="Genomic_DNA"/>
</dbReference>
<dbReference type="GO" id="GO:0005737">
    <property type="term" value="C:cytoplasm"/>
    <property type="evidence" value="ECO:0007669"/>
    <property type="project" value="InterPro"/>
</dbReference>
<accession>A0AAE1LJX7</accession>
<dbReference type="PANTHER" id="PTHR24169:SF28">
    <property type="entry name" value="NUCLEAR FACTOR NF-KAPPA-B P110 SUBUNIT"/>
    <property type="match status" value="1"/>
</dbReference>
<evidence type="ECO:0000313" key="3">
    <source>
        <dbReference type="EMBL" id="KAK3922926.1"/>
    </source>
</evidence>
<gene>
    <name evidence="3" type="ORF">KUF71_001585</name>
</gene>
<dbReference type="GO" id="GO:0000981">
    <property type="term" value="F:DNA-binding transcription factor activity, RNA polymerase II-specific"/>
    <property type="evidence" value="ECO:0007669"/>
    <property type="project" value="TreeGrafter"/>
</dbReference>
<reference evidence="3" key="2">
    <citation type="journal article" date="2023" name="BMC Genomics">
        <title>Pest status, molecular evolution, and epigenetic factors derived from the genome assembly of Frankliniella fusca, a thysanopteran phytovirus vector.</title>
        <authorList>
            <person name="Catto M.A."/>
            <person name="Labadie P.E."/>
            <person name="Jacobson A.L."/>
            <person name="Kennedy G.G."/>
            <person name="Srinivasan R."/>
            <person name="Hunt B.G."/>
        </authorList>
    </citation>
    <scope>NUCLEOTIDE SEQUENCE</scope>
    <source>
        <strain evidence="3">PL_HMW_Pooled</strain>
    </source>
</reference>
<organism evidence="3 4">
    <name type="scientific">Frankliniella fusca</name>
    <dbReference type="NCBI Taxonomy" id="407009"/>
    <lineage>
        <taxon>Eukaryota</taxon>
        <taxon>Metazoa</taxon>
        <taxon>Ecdysozoa</taxon>
        <taxon>Arthropoda</taxon>
        <taxon>Hexapoda</taxon>
        <taxon>Insecta</taxon>
        <taxon>Pterygota</taxon>
        <taxon>Neoptera</taxon>
        <taxon>Paraneoptera</taxon>
        <taxon>Thysanoptera</taxon>
        <taxon>Terebrantia</taxon>
        <taxon>Thripoidea</taxon>
        <taxon>Thripidae</taxon>
        <taxon>Frankliniella</taxon>
    </lineage>
</organism>
<protein>
    <submittedName>
        <fullName evidence="3">Nuclear factor NF-kappa-B p100 subunit</fullName>
    </submittedName>
</protein>
<evidence type="ECO:0000256" key="1">
    <source>
        <dbReference type="SAM" id="MobiDB-lite"/>
    </source>
</evidence>
<dbReference type="InterPro" id="IPR013783">
    <property type="entry name" value="Ig-like_fold"/>
</dbReference>
<feature type="compositionally biased region" description="Acidic residues" evidence="1">
    <location>
        <begin position="563"/>
        <end position="573"/>
    </location>
</feature>
<dbReference type="InterPro" id="IPR011539">
    <property type="entry name" value="RHD_DNA_bind_dom"/>
</dbReference>
<dbReference type="Gene3D" id="2.60.40.10">
    <property type="entry name" value="Immunoglobulins"/>
    <property type="match status" value="1"/>
</dbReference>
<dbReference type="InterPro" id="IPR032397">
    <property type="entry name" value="RHD_dimer"/>
</dbReference>
<name>A0AAE1LJX7_9NEOP</name>
<dbReference type="InterPro" id="IPR000451">
    <property type="entry name" value="NFkB/Dor"/>
</dbReference>
<comment type="caution">
    <text evidence="3">The sequence shown here is derived from an EMBL/GenBank/DDBJ whole genome shotgun (WGS) entry which is preliminary data.</text>
</comment>
<evidence type="ECO:0000259" key="2">
    <source>
        <dbReference type="PROSITE" id="PS50254"/>
    </source>
</evidence>
<dbReference type="AlphaFoldDB" id="A0AAE1LJX7"/>
<dbReference type="Pfam" id="PF00554">
    <property type="entry name" value="RHD_DNA_bind"/>
    <property type="match status" value="1"/>
</dbReference>
<feature type="compositionally biased region" description="Acidic residues" evidence="1">
    <location>
        <begin position="547"/>
        <end position="556"/>
    </location>
</feature>
<dbReference type="Gene3D" id="2.60.40.340">
    <property type="entry name" value="Rel homology domain (RHD), DNA-binding domain"/>
    <property type="match status" value="1"/>
</dbReference>